<dbReference type="InterPro" id="IPR053183">
    <property type="entry name" value="ASL1"/>
</dbReference>
<dbReference type="InterPro" id="IPR017853">
    <property type="entry name" value="GH"/>
</dbReference>
<dbReference type="PANTHER" id="PTHR34154">
    <property type="entry name" value="ALKALI-SENSITIVE LINKAGE PROTEIN 1"/>
    <property type="match status" value="1"/>
</dbReference>
<dbReference type="SUPFAM" id="SSF51445">
    <property type="entry name" value="(Trans)glycosidases"/>
    <property type="match status" value="1"/>
</dbReference>
<proteinExistence type="predicted"/>
<accession>A0A7S3BA36</accession>
<dbReference type="Pfam" id="PF11790">
    <property type="entry name" value="Glyco_hydro_cc"/>
    <property type="match status" value="1"/>
</dbReference>
<evidence type="ECO:0000313" key="2">
    <source>
        <dbReference type="EMBL" id="CAE0129476.1"/>
    </source>
</evidence>
<dbReference type="EMBL" id="HBHX01050033">
    <property type="protein sequence ID" value="CAE0129476.1"/>
    <property type="molecule type" value="Transcribed_RNA"/>
</dbReference>
<dbReference type="PANTHER" id="PTHR34154:SF3">
    <property type="entry name" value="ALKALI-SENSITIVE LINKAGE PROTEIN 1"/>
    <property type="match status" value="1"/>
</dbReference>
<dbReference type="Gene3D" id="3.20.20.80">
    <property type="entry name" value="Glycosidases"/>
    <property type="match status" value="1"/>
</dbReference>
<evidence type="ECO:0000259" key="1">
    <source>
        <dbReference type="Pfam" id="PF11790"/>
    </source>
</evidence>
<sequence length="150" mass="15817">MRLGSPAVTTGGGDWLGAFLSRVGCGPGATPPCRVDFLALHYYGACDAQSLYDFLNAWSRPYPGLPIWLTEFSCPKLSSAGTVAANLAFMRTALPGLGAAVPALERYAWFASRTYSNAGSETGYENCTLFNASGRGQAALTVLGRTYAAM</sequence>
<dbReference type="InterPro" id="IPR024655">
    <property type="entry name" value="Asl1_glyco_hydro_catalytic"/>
</dbReference>
<dbReference type="AlphaFoldDB" id="A0A7S3BA36"/>
<dbReference type="GO" id="GO:0071966">
    <property type="term" value="P:fungal-type cell wall polysaccharide metabolic process"/>
    <property type="evidence" value="ECO:0007669"/>
    <property type="project" value="TreeGrafter"/>
</dbReference>
<gene>
    <name evidence="2" type="ORF">HERI1096_LOCUS27625</name>
</gene>
<name>A0A7S3BA36_9EUKA</name>
<organism evidence="2">
    <name type="scientific">Haptolina ericina</name>
    <dbReference type="NCBI Taxonomy" id="156174"/>
    <lineage>
        <taxon>Eukaryota</taxon>
        <taxon>Haptista</taxon>
        <taxon>Haptophyta</taxon>
        <taxon>Prymnesiophyceae</taxon>
        <taxon>Prymnesiales</taxon>
        <taxon>Prymnesiaceae</taxon>
        <taxon>Haptolina</taxon>
    </lineage>
</organism>
<protein>
    <recommendedName>
        <fullName evidence="1">Asl1-like glycosyl hydrolase catalytic domain-containing protein</fullName>
    </recommendedName>
</protein>
<feature type="domain" description="Asl1-like glycosyl hydrolase catalytic" evidence="1">
    <location>
        <begin position="1"/>
        <end position="147"/>
    </location>
</feature>
<reference evidence="2" key="1">
    <citation type="submission" date="2021-01" db="EMBL/GenBank/DDBJ databases">
        <authorList>
            <person name="Corre E."/>
            <person name="Pelletier E."/>
            <person name="Niang G."/>
            <person name="Scheremetjew M."/>
            <person name="Finn R."/>
            <person name="Kale V."/>
            <person name="Holt S."/>
            <person name="Cochrane G."/>
            <person name="Meng A."/>
            <person name="Brown T."/>
            <person name="Cohen L."/>
        </authorList>
    </citation>
    <scope>NUCLEOTIDE SEQUENCE</scope>
    <source>
        <strain evidence="2">CCMP281</strain>
    </source>
</reference>